<accession>A0AAE3EM51</accession>
<dbReference type="Proteomes" id="UP001198163">
    <property type="component" value="Unassembled WGS sequence"/>
</dbReference>
<evidence type="ECO:0000313" key="2">
    <source>
        <dbReference type="Proteomes" id="UP001198163"/>
    </source>
</evidence>
<name>A0AAE3EM51_9SPIR</name>
<evidence type="ECO:0000313" key="1">
    <source>
        <dbReference type="EMBL" id="MCD1656018.1"/>
    </source>
</evidence>
<proteinExistence type="predicted"/>
<dbReference type="AlphaFoldDB" id="A0AAE3EM51"/>
<keyword evidence="2" id="KW-1185">Reference proteome</keyword>
<protein>
    <submittedName>
        <fullName evidence="1">Uncharacterized protein</fullName>
    </submittedName>
</protein>
<sequence>MKIVDKEEKPNNCFNLTYLLVTDFCTSLRSAKTAPNKTQVKQMLGGRSYRCAKGK</sequence>
<dbReference type="EMBL" id="JAINWA010000003">
    <property type="protein sequence ID" value="MCD1656018.1"/>
    <property type="molecule type" value="Genomic_DNA"/>
</dbReference>
<gene>
    <name evidence="1" type="ORF">K7J14_15065</name>
</gene>
<reference evidence="1" key="1">
    <citation type="submission" date="2021-08" db="EMBL/GenBank/DDBJ databases">
        <title>Comparative analyses of Brucepasteria parasyntrophica and Teretinema zuelzerae.</title>
        <authorList>
            <person name="Song Y."/>
            <person name="Brune A."/>
        </authorList>
    </citation>
    <scope>NUCLEOTIDE SEQUENCE</scope>
    <source>
        <strain evidence="1">DSM 1903</strain>
    </source>
</reference>
<dbReference type="RefSeq" id="WP_230758312.1">
    <property type="nucleotide sequence ID" value="NZ_JAINWA010000003.1"/>
</dbReference>
<comment type="caution">
    <text evidence="1">The sequence shown here is derived from an EMBL/GenBank/DDBJ whole genome shotgun (WGS) entry which is preliminary data.</text>
</comment>
<organism evidence="1 2">
    <name type="scientific">Teretinema zuelzerae</name>
    <dbReference type="NCBI Taxonomy" id="156"/>
    <lineage>
        <taxon>Bacteria</taxon>
        <taxon>Pseudomonadati</taxon>
        <taxon>Spirochaetota</taxon>
        <taxon>Spirochaetia</taxon>
        <taxon>Spirochaetales</taxon>
        <taxon>Treponemataceae</taxon>
        <taxon>Teretinema</taxon>
    </lineage>
</organism>